<keyword evidence="4" id="KW-1185">Reference proteome</keyword>
<protein>
    <submittedName>
        <fullName evidence="3">Uncharacterized protein</fullName>
    </submittedName>
</protein>
<dbReference type="EMBL" id="CP000474">
    <property type="protein sequence ID" value="ABM10178.1"/>
    <property type="molecule type" value="Genomic_DNA"/>
</dbReference>
<keyword evidence="2" id="KW-0812">Transmembrane</keyword>
<organism evidence="3 4">
    <name type="scientific">Paenarthrobacter aurescens (strain TC1)</name>
    <dbReference type="NCBI Taxonomy" id="290340"/>
    <lineage>
        <taxon>Bacteria</taxon>
        <taxon>Bacillati</taxon>
        <taxon>Actinomycetota</taxon>
        <taxon>Actinomycetes</taxon>
        <taxon>Micrococcales</taxon>
        <taxon>Micrococcaceae</taxon>
        <taxon>Paenarthrobacter</taxon>
    </lineage>
</organism>
<dbReference type="KEGG" id="aau:AAur_2805"/>
<keyword evidence="2" id="KW-0472">Membrane</keyword>
<feature type="transmembrane region" description="Helical" evidence="2">
    <location>
        <begin position="96"/>
        <end position="118"/>
    </location>
</feature>
<reference evidence="3 4" key="1">
    <citation type="journal article" date="2006" name="PLoS Genet.">
        <title>Secrets of soil survival revealed by the genome sequence of Arthrobacter aurescens TC1.</title>
        <authorList>
            <person name="Mongodin E.F."/>
            <person name="Shapir N."/>
            <person name="Daugherty S.C."/>
            <person name="DeBoy R.T."/>
            <person name="Emerson J.B."/>
            <person name="Shvartzbeyn A."/>
            <person name="Radune D."/>
            <person name="Vamathevan J."/>
            <person name="Riggs F."/>
            <person name="Grinberg V."/>
            <person name="Khouri H."/>
            <person name="Wackett L.P."/>
            <person name="Nelson K.E."/>
            <person name="Sadowsky M.J."/>
        </authorList>
    </citation>
    <scope>NUCLEOTIDE SEQUENCE [LARGE SCALE GENOMIC DNA]</scope>
    <source>
        <strain evidence="3 4">TC1</strain>
    </source>
</reference>
<gene>
    <name evidence="3" type="ordered locus">AAur_2805</name>
</gene>
<feature type="region of interest" description="Disordered" evidence="1">
    <location>
        <begin position="1"/>
        <end position="36"/>
    </location>
</feature>
<evidence type="ECO:0000313" key="4">
    <source>
        <dbReference type="Proteomes" id="UP000000637"/>
    </source>
</evidence>
<feature type="transmembrane region" description="Helical" evidence="2">
    <location>
        <begin position="187"/>
        <end position="208"/>
    </location>
</feature>
<evidence type="ECO:0000313" key="3">
    <source>
        <dbReference type="EMBL" id="ABM10178.1"/>
    </source>
</evidence>
<feature type="transmembrane region" description="Helical" evidence="2">
    <location>
        <begin position="58"/>
        <end position="76"/>
    </location>
</feature>
<evidence type="ECO:0000256" key="1">
    <source>
        <dbReference type="SAM" id="MobiDB-lite"/>
    </source>
</evidence>
<dbReference type="Proteomes" id="UP000000637">
    <property type="component" value="Chromosome"/>
</dbReference>
<dbReference type="OrthoDB" id="4945168at2"/>
<dbReference type="eggNOG" id="ENOG502ZQ4D">
    <property type="taxonomic scope" value="Bacteria"/>
</dbReference>
<proteinExistence type="predicted"/>
<dbReference type="HOGENOM" id="CLU_923305_0_0_11"/>
<name>A1R8F4_PAEAT</name>
<evidence type="ECO:0000256" key="2">
    <source>
        <dbReference type="SAM" id="Phobius"/>
    </source>
</evidence>
<dbReference type="STRING" id="290340.AAur_2805"/>
<keyword evidence="2" id="KW-1133">Transmembrane helix</keyword>
<dbReference type="AlphaFoldDB" id="A1R8F4"/>
<sequence length="301" mass="32545">MSRDPIPQAAGEGHQHNSGTGEATGEAPSGASVNGSTLPAVTRMPPAHWSFWSYLWRYSLRIGLPVIALGMFFGYLDSTGYELPTDPEMVANIAVFGVMFGGLSQIIAFVVALAAFIIERPARRQWAAYRGAGWTTSQCRSAYSLHKREAAALRLDSRLRELGLAPVQPQAALTPSPQKNLSKMDRLWAWLAIPLCAFLVFVLVGPWLDTKDVQTLQCEVVSAEPGTNSGGTRGGASTASVLVKTSNCGTLGISRGVSFDNRDEVASSFTIGATYGFDVGWYSRTFFKNNIQSVRAYRLIA</sequence>
<accession>A1R8F4</accession>